<gene>
    <name evidence="1" type="ORF">OOJ96_00290</name>
</gene>
<organism evidence="1 2">
    <name type="scientific">Pseudomonas imrae</name>
    <dbReference type="NCBI Taxonomy" id="2992837"/>
    <lineage>
        <taxon>Bacteria</taxon>
        <taxon>Pseudomonadati</taxon>
        <taxon>Pseudomonadota</taxon>
        <taxon>Gammaproteobacteria</taxon>
        <taxon>Pseudomonadales</taxon>
        <taxon>Pseudomonadaceae</taxon>
        <taxon>Pseudomonas</taxon>
    </lineage>
</organism>
<sequence>MPSNELDTALEQWWSCDQASLQLSENNDAITLRRIPEGMWLSAQLSTDKADHLLQEKYLMLGRSSLEHFHGALAQDPDNGLLWILLVLEKIPDLHTLRASLTDLLNQRDTLRALAGRVSPGAARSSYPPINSLS</sequence>
<accession>A0ACC7P8C7</accession>
<evidence type="ECO:0000313" key="1">
    <source>
        <dbReference type="EMBL" id="MFO2475845.1"/>
    </source>
</evidence>
<protein>
    <submittedName>
        <fullName evidence="1">Uncharacterized protein</fullName>
    </submittedName>
</protein>
<proteinExistence type="predicted"/>
<dbReference type="EMBL" id="JAPEQY010000001">
    <property type="protein sequence ID" value="MFO2475845.1"/>
    <property type="molecule type" value="Genomic_DNA"/>
</dbReference>
<reference evidence="1" key="1">
    <citation type="submission" date="2022-11" db="EMBL/GenBank/DDBJ databases">
        <title>Draft genome sequences of strains of Pseudomonas imrae sp. nov.</title>
        <authorList>
            <person name="Salva Serra F."/>
            <person name="Nimje P."/>
            <person name="Moore E.R.B."/>
            <person name="Marathe N.P."/>
        </authorList>
    </citation>
    <scope>NUCLEOTIDE SEQUENCE</scope>
    <source>
        <strain evidence="1">15FMM2</strain>
    </source>
</reference>
<comment type="caution">
    <text evidence="1">The sequence shown here is derived from an EMBL/GenBank/DDBJ whole genome shotgun (WGS) entry which is preliminary data.</text>
</comment>
<keyword evidence="2" id="KW-1185">Reference proteome</keyword>
<name>A0ACC7P8C7_9PSED</name>
<evidence type="ECO:0000313" key="2">
    <source>
        <dbReference type="Proteomes" id="UP001637618"/>
    </source>
</evidence>
<dbReference type="Proteomes" id="UP001637618">
    <property type="component" value="Unassembled WGS sequence"/>
</dbReference>